<sequence length="242" mass="27497">MGINVQRERIRASISRVDPISCRLRWATVVSRRAYSVPGPNSLWHIDGHHSSIMWGFIIHGCIYGYSCLICFLKCSTNNRKETVEDLFLQSVEKYSWPSRIQKKTDHEGENVINAAIDSFVEAWNKHSMRTERNWSPEQIWSNGMIDRVNGRLAAVADVRSDANISGHEHEWFGFDPDAPPPPDDSLSTVEVNEVNLDLPDNIISKLSNEINPFENSSAFALDIFQRALEFLANLLSNHSSQ</sequence>
<evidence type="ECO:0000313" key="3">
    <source>
        <dbReference type="EMBL" id="CAH3148775.1"/>
    </source>
</evidence>
<keyword evidence="1" id="KW-1133">Transmembrane helix</keyword>
<reference evidence="3 4" key="1">
    <citation type="submission" date="2022-05" db="EMBL/GenBank/DDBJ databases">
        <authorList>
            <consortium name="Genoscope - CEA"/>
            <person name="William W."/>
        </authorList>
    </citation>
    <scope>NUCLEOTIDE SEQUENCE [LARGE SCALE GENOMIC DNA]</scope>
</reference>
<dbReference type="Pfam" id="PF24764">
    <property type="entry name" value="rva_4"/>
    <property type="match status" value="1"/>
</dbReference>
<feature type="domain" description="Integrase core" evidence="2">
    <location>
        <begin position="35"/>
        <end position="113"/>
    </location>
</feature>
<keyword evidence="4" id="KW-1185">Reference proteome</keyword>
<feature type="transmembrane region" description="Helical" evidence="1">
    <location>
        <begin position="53"/>
        <end position="73"/>
    </location>
</feature>
<protein>
    <recommendedName>
        <fullName evidence="2">Integrase core domain-containing protein</fullName>
    </recommendedName>
</protein>
<dbReference type="EMBL" id="CALNXJ010000045">
    <property type="protein sequence ID" value="CAH3148775.1"/>
    <property type="molecule type" value="Genomic_DNA"/>
</dbReference>
<dbReference type="Proteomes" id="UP001159428">
    <property type="component" value="Unassembled WGS sequence"/>
</dbReference>
<organism evidence="3 4">
    <name type="scientific">Pocillopora meandrina</name>
    <dbReference type="NCBI Taxonomy" id="46732"/>
    <lineage>
        <taxon>Eukaryota</taxon>
        <taxon>Metazoa</taxon>
        <taxon>Cnidaria</taxon>
        <taxon>Anthozoa</taxon>
        <taxon>Hexacorallia</taxon>
        <taxon>Scleractinia</taxon>
        <taxon>Astrocoeniina</taxon>
        <taxon>Pocilloporidae</taxon>
        <taxon>Pocillopora</taxon>
    </lineage>
</organism>
<comment type="caution">
    <text evidence="3">The sequence shown here is derived from an EMBL/GenBank/DDBJ whole genome shotgun (WGS) entry which is preliminary data.</text>
</comment>
<name>A0AAU9XIF4_9CNID</name>
<evidence type="ECO:0000313" key="4">
    <source>
        <dbReference type="Proteomes" id="UP001159428"/>
    </source>
</evidence>
<keyword evidence="1" id="KW-0472">Membrane</keyword>
<keyword evidence="1" id="KW-0812">Transmembrane</keyword>
<dbReference type="PANTHER" id="PTHR46791">
    <property type="entry name" value="EXPRESSED PROTEIN"/>
    <property type="match status" value="1"/>
</dbReference>
<evidence type="ECO:0000259" key="2">
    <source>
        <dbReference type="Pfam" id="PF24764"/>
    </source>
</evidence>
<proteinExistence type="predicted"/>
<dbReference type="AlphaFoldDB" id="A0AAU9XIF4"/>
<dbReference type="InterPro" id="IPR058913">
    <property type="entry name" value="Integrase_dom_put"/>
</dbReference>
<evidence type="ECO:0000256" key="1">
    <source>
        <dbReference type="SAM" id="Phobius"/>
    </source>
</evidence>
<dbReference type="PANTHER" id="PTHR46791:SF5">
    <property type="entry name" value="CLR5 DOMAIN-CONTAINING PROTEIN-RELATED"/>
    <property type="match status" value="1"/>
</dbReference>
<accession>A0AAU9XIF4</accession>
<gene>
    <name evidence="3" type="ORF">PMEA_00024104</name>
</gene>